<dbReference type="PANTHER" id="PTHR15462">
    <property type="entry name" value="SERINE PROTEASE"/>
    <property type="match status" value="1"/>
</dbReference>
<protein>
    <recommendedName>
        <fullName evidence="7">Serine protease</fullName>
        <ecNumber evidence="7">3.4.21.-</ecNumber>
    </recommendedName>
</protein>
<dbReference type="EMBL" id="JELW01000002">
    <property type="protein sequence ID" value="EXV04915.1"/>
    <property type="molecule type" value="Genomic_DNA"/>
</dbReference>
<sequence>MSSSFIHNPAVLKPGANPRSTAPKPRREQLDSQQPTTKSTDVYFWYFDSTPSAVPLYSQNMPSVRDLKTNGVESVVNTIDGRTSVDLADYQTAAGKYRAVVKLFLLYDRQVTSGVTPKEAAWAIATGFLVSGDVVVTAGHCAFDYSRNLGRLIQAKAYVGYGSSSVAFRCGTAVATTDGWINNDGSEPCDVSFIKLASPFNANEVKAFYNLAQTPLQDKGAMLGVVGYPGDIVDAKGERGASMYEMFKPTDYNLADADQNMLQYQIDTYGGNSGSPVFGQQPVSGKPETFDVVGVHVLGGYSYNSASVIDGNYGNRCHAYYNIASSLTNADHKPDGSTQTDKDHRPWLWMCSTVTTEAFDDQVGAGLDDTIKQSQAVEADISSAIVDWDTPLTFGSKAGPQMAILASAAIAAAGRLAADSVNGSNVESLAQTRPYDGVLGRAILAESALQYFFSLTHNDQEAYRETMGPLVAALKPFVTKIAPRILKGTLEPSMRLLLSNLAGTIDSKAKRSTTRPTEAEKDTGFGRKLSHDEDKFLRGLMAEVDKKAIESFFTTLTTIGDVVGSAFRKAGPILKDVAKIGLALLLGTESGGLEPTSLDPLAHRAILAEACLQTFVEIQDDATKKEIYPKMVENLKVLGPMLMRASPFVAKYIAPIVADILREVNPQNKTEFLDFTYGKA</sequence>
<evidence type="ECO:0000313" key="10">
    <source>
        <dbReference type="Proteomes" id="UP000030151"/>
    </source>
</evidence>
<comment type="similarity">
    <text evidence="1">Belongs to the peptidase S1 family.</text>
</comment>
<keyword evidence="3 7" id="KW-0645">Protease</keyword>
<reference evidence="9 10" key="1">
    <citation type="submission" date="2014-02" db="EMBL/GenBank/DDBJ databases">
        <title>The genome sequence of the entomopathogenic fungus Metarhizium robertsii ARSEF 2575.</title>
        <authorList>
            <person name="Giuliano Garisto Donzelli B."/>
            <person name="Roe B.A."/>
            <person name="Macmil S.L."/>
            <person name="Krasnoff S.B."/>
            <person name="Gibson D.M."/>
        </authorList>
    </citation>
    <scope>NUCLEOTIDE SEQUENCE [LARGE SCALE GENOMIC DNA]</scope>
    <source>
        <strain evidence="9 10">ARSEF 2575</strain>
    </source>
</reference>
<dbReference type="GO" id="GO:0004252">
    <property type="term" value="F:serine-type endopeptidase activity"/>
    <property type="evidence" value="ECO:0007669"/>
    <property type="project" value="InterPro"/>
</dbReference>
<evidence type="ECO:0000256" key="7">
    <source>
        <dbReference type="RuleBase" id="RU004296"/>
    </source>
</evidence>
<evidence type="ECO:0000256" key="1">
    <source>
        <dbReference type="ARBA" id="ARBA00007664"/>
    </source>
</evidence>
<dbReference type="InterPro" id="IPR018114">
    <property type="entry name" value="TRYPSIN_HIS"/>
</dbReference>
<evidence type="ECO:0000256" key="5">
    <source>
        <dbReference type="ARBA" id="ARBA00022801"/>
    </source>
</evidence>
<dbReference type="InterPro" id="IPR008256">
    <property type="entry name" value="Peptidase_S1B"/>
</dbReference>
<dbReference type="InterPro" id="IPR050966">
    <property type="entry name" value="Glutamyl_endopeptidase"/>
</dbReference>
<evidence type="ECO:0000256" key="2">
    <source>
        <dbReference type="ARBA" id="ARBA00008764"/>
    </source>
</evidence>
<dbReference type="eggNOG" id="ENOG502SN2K">
    <property type="taxonomic scope" value="Eukaryota"/>
</dbReference>
<name>A0A0A1V514_9HYPO</name>
<evidence type="ECO:0000256" key="4">
    <source>
        <dbReference type="ARBA" id="ARBA00022729"/>
    </source>
</evidence>
<proteinExistence type="inferred from homology"/>
<dbReference type="EC" id="3.4.21.-" evidence="7"/>
<dbReference type="InterPro" id="IPR043504">
    <property type="entry name" value="Peptidase_S1_PA_chymotrypsin"/>
</dbReference>
<dbReference type="OrthoDB" id="3693942at2759"/>
<dbReference type="PROSITE" id="PS00673">
    <property type="entry name" value="V8_SER"/>
    <property type="match status" value="1"/>
</dbReference>
<dbReference type="PRINTS" id="PR00839">
    <property type="entry name" value="V8PROTEASE"/>
</dbReference>
<comment type="similarity">
    <text evidence="2 7">Belongs to the peptidase S1B family.</text>
</comment>
<keyword evidence="6 7" id="KW-0720">Serine protease</keyword>
<comment type="caution">
    <text evidence="9">The sequence shown here is derived from an EMBL/GenBank/DDBJ whole genome shotgun (WGS) entry which is preliminary data.</text>
</comment>
<dbReference type="AlphaFoldDB" id="A0A0A1V514"/>
<accession>A0A0A1V514</accession>
<dbReference type="HOGENOM" id="CLU_025889_0_0_1"/>
<evidence type="ECO:0000313" key="9">
    <source>
        <dbReference type="EMBL" id="EXV04915.1"/>
    </source>
</evidence>
<organism evidence="9 10">
    <name type="scientific">Metarhizium robertsii</name>
    <dbReference type="NCBI Taxonomy" id="568076"/>
    <lineage>
        <taxon>Eukaryota</taxon>
        <taxon>Fungi</taxon>
        <taxon>Dikarya</taxon>
        <taxon>Ascomycota</taxon>
        <taxon>Pezizomycotina</taxon>
        <taxon>Sordariomycetes</taxon>
        <taxon>Hypocreomycetidae</taxon>
        <taxon>Hypocreales</taxon>
        <taxon>Clavicipitaceae</taxon>
        <taxon>Metarhizium</taxon>
    </lineage>
</organism>
<dbReference type="Pfam" id="PF13365">
    <property type="entry name" value="Trypsin_2"/>
    <property type="match status" value="1"/>
</dbReference>
<feature type="region of interest" description="Disordered" evidence="8">
    <location>
        <begin position="1"/>
        <end position="36"/>
    </location>
</feature>
<evidence type="ECO:0000256" key="3">
    <source>
        <dbReference type="ARBA" id="ARBA00022670"/>
    </source>
</evidence>
<dbReference type="InterPro" id="IPR000126">
    <property type="entry name" value="V8_ser_AS"/>
</dbReference>
<dbReference type="PROSITE" id="PS00134">
    <property type="entry name" value="TRYPSIN_HIS"/>
    <property type="match status" value="1"/>
</dbReference>
<dbReference type="Gene3D" id="2.40.10.10">
    <property type="entry name" value="Trypsin-like serine proteases"/>
    <property type="match status" value="2"/>
</dbReference>
<evidence type="ECO:0000256" key="8">
    <source>
        <dbReference type="SAM" id="MobiDB-lite"/>
    </source>
</evidence>
<dbReference type="InterPro" id="IPR009003">
    <property type="entry name" value="Peptidase_S1_PA"/>
</dbReference>
<gene>
    <name evidence="9" type="ORF">X797_002600</name>
</gene>
<dbReference type="SUPFAM" id="SSF50494">
    <property type="entry name" value="Trypsin-like serine proteases"/>
    <property type="match status" value="1"/>
</dbReference>
<evidence type="ECO:0000256" key="6">
    <source>
        <dbReference type="ARBA" id="ARBA00022825"/>
    </source>
</evidence>
<keyword evidence="5 7" id="KW-0378">Hydrolase</keyword>
<dbReference type="Proteomes" id="UP000030151">
    <property type="component" value="Unassembled WGS sequence"/>
</dbReference>
<keyword evidence="4" id="KW-0732">Signal</keyword>
<dbReference type="GO" id="GO:0006508">
    <property type="term" value="P:proteolysis"/>
    <property type="evidence" value="ECO:0007669"/>
    <property type="project" value="UniProtKB-KW"/>
</dbReference>
<dbReference type="PANTHER" id="PTHR15462:SF8">
    <property type="entry name" value="SERINE PROTEASE"/>
    <property type="match status" value="1"/>
</dbReference>